<proteinExistence type="predicted"/>
<accession>A0ACB9DWE0</accession>
<keyword evidence="2" id="KW-1185">Reference proteome</keyword>
<sequence>MLNLSKDNKMVVGKLVQGVVKRIDGNCKVVNLSYDADEVAKCVTKDLKGIPFNLLAPGMMVNARVLSTLEMAS</sequence>
<gene>
    <name evidence="1" type="ORF">L2E82_21991</name>
</gene>
<evidence type="ECO:0000313" key="2">
    <source>
        <dbReference type="Proteomes" id="UP001055811"/>
    </source>
</evidence>
<dbReference type="EMBL" id="CM042012">
    <property type="protein sequence ID" value="KAI3751004.1"/>
    <property type="molecule type" value="Genomic_DNA"/>
</dbReference>
<comment type="caution">
    <text evidence="1">The sequence shown here is derived from an EMBL/GenBank/DDBJ whole genome shotgun (WGS) entry which is preliminary data.</text>
</comment>
<dbReference type="Proteomes" id="UP001055811">
    <property type="component" value="Linkage Group LG04"/>
</dbReference>
<organism evidence="1 2">
    <name type="scientific">Cichorium intybus</name>
    <name type="common">Chicory</name>
    <dbReference type="NCBI Taxonomy" id="13427"/>
    <lineage>
        <taxon>Eukaryota</taxon>
        <taxon>Viridiplantae</taxon>
        <taxon>Streptophyta</taxon>
        <taxon>Embryophyta</taxon>
        <taxon>Tracheophyta</taxon>
        <taxon>Spermatophyta</taxon>
        <taxon>Magnoliopsida</taxon>
        <taxon>eudicotyledons</taxon>
        <taxon>Gunneridae</taxon>
        <taxon>Pentapetalae</taxon>
        <taxon>asterids</taxon>
        <taxon>campanulids</taxon>
        <taxon>Asterales</taxon>
        <taxon>Asteraceae</taxon>
        <taxon>Cichorioideae</taxon>
        <taxon>Cichorieae</taxon>
        <taxon>Cichoriinae</taxon>
        <taxon>Cichorium</taxon>
    </lineage>
</organism>
<evidence type="ECO:0000313" key="1">
    <source>
        <dbReference type="EMBL" id="KAI3751004.1"/>
    </source>
</evidence>
<reference evidence="1 2" key="2">
    <citation type="journal article" date="2022" name="Mol. Ecol. Resour.">
        <title>The genomes of chicory, endive, great burdock and yacon provide insights into Asteraceae paleo-polyploidization history and plant inulin production.</title>
        <authorList>
            <person name="Fan W."/>
            <person name="Wang S."/>
            <person name="Wang H."/>
            <person name="Wang A."/>
            <person name="Jiang F."/>
            <person name="Liu H."/>
            <person name="Zhao H."/>
            <person name="Xu D."/>
            <person name="Zhang Y."/>
        </authorList>
    </citation>
    <scope>NUCLEOTIDE SEQUENCE [LARGE SCALE GENOMIC DNA]</scope>
    <source>
        <strain evidence="2">cv. Punajuju</strain>
        <tissue evidence="1">Leaves</tissue>
    </source>
</reference>
<reference evidence="2" key="1">
    <citation type="journal article" date="2022" name="Mol. Ecol. Resour.">
        <title>The genomes of chicory, endive, great burdock and yacon provide insights into Asteraceae palaeo-polyploidization history and plant inulin production.</title>
        <authorList>
            <person name="Fan W."/>
            <person name="Wang S."/>
            <person name="Wang H."/>
            <person name="Wang A."/>
            <person name="Jiang F."/>
            <person name="Liu H."/>
            <person name="Zhao H."/>
            <person name="Xu D."/>
            <person name="Zhang Y."/>
        </authorList>
    </citation>
    <scope>NUCLEOTIDE SEQUENCE [LARGE SCALE GENOMIC DNA]</scope>
    <source>
        <strain evidence="2">cv. Punajuju</strain>
    </source>
</reference>
<name>A0ACB9DWE0_CICIN</name>
<protein>
    <submittedName>
        <fullName evidence="1">Uncharacterized protein</fullName>
    </submittedName>
</protein>